<organism evidence="2 3">
    <name type="scientific">Spiroplasma cantharicola</name>
    <dbReference type="NCBI Taxonomy" id="362837"/>
    <lineage>
        <taxon>Bacteria</taxon>
        <taxon>Bacillati</taxon>
        <taxon>Mycoplasmatota</taxon>
        <taxon>Mollicutes</taxon>
        <taxon>Entomoplasmatales</taxon>
        <taxon>Spiroplasmataceae</taxon>
        <taxon>Spiroplasma</taxon>
    </lineage>
</organism>
<dbReference type="InterPro" id="IPR000305">
    <property type="entry name" value="GIY-YIG_endonuc"/>
</dbReference>
<proteinExistence type="predicted"/>
<dbReference type="RefSeq" id="WP_053946605.1">
    <property type="nucleotide sequence ID" value="NZ_CP012622.1"/>
</dbReference>
<evidence type="ECO:0000313" key="3">
    <source>
        <dbReference type="Proteomes" id="UP000063919"/>
    </source>
</evidence>
<dbReference type="InterPro" id="IPR035901">
    <property type="entry name" value="GIY-YIG_endonuc_sf"/>
</dbReference>
<dbReference type="Pfam" id="PF01541">
    <property type="entry name" value="GIY-YIG"/>
    <property type="match status" value="1"/>
</dbReference>
<sequence>MDLKEQFKMITNIKNSRDLKYKPLSENYLLHFINNLLMTRSNFNTLELNQTKYKVSGTYLMYSIVNNKLNFCYVGESRNIISRFKQHVNGFKTSKERFYSKLRTKVNDIEDISFLILDQIDDQNERLIKETYYIYSTKSKFYSLNTKLVNRKMKCPKGHGMVKSFLNYEKNIEKLKLVIYGKCTNKKCKETFVIK</sequence>
<reference evidence="2 3" key="1">
    <citation type="journal article" date="2015" name="Genome Announc.">
        <title>Complete Genome Sequence of Spiroplasma cantharicola CC-1T (DSM 21588), a Bacterium Isolated from Soldier Beetle (Cantharis carolinus).</title>
        <authorList>
            <person name="Lo W.S."/>
            <person name="Liu P.Y."/>
            <person name="Kuo C.H."/>
        </authorList>
    </citation>
    <scope>NUCLEOTIDE SEQUENCE [LARGE SCALE GENOMIC DNA]</scope>
    <source>
        <strain evidence="2 3">CC-1</strain>
    </source>
</reference>
<feature type="domain" description="GIY-YIG" evidence="1">
    <location>
        <begin position="54"/>
        <end position="143"/>
    </location>
</feature>
<dbReference type="SUPFAM" id="SSF82771">
    <property type="entry name" value="GIY-YIG endonuclease"/>
    <property type="match status" value="1"/>
</dbReference>
<dbReference type="AlphaFoldDB" id="A0A0M3SJJ9"/>
<name>A0A0M3SJJ9_9MOLU</name>
<dbReference type="KEGG" id="scj:SCANT_v1c09580"/>
<keyword evidence="3" id="KW-1185">Reference proteome</keyword>
<dbReference type="EMBL" id="CP012622">
    <property type="protein sequence ID" value="ALD66864.1"/>
    <property type="molecule type" value="Genomic_DNA"/>
</dbReference>
<evidence type="ECO:0000313" key="2">
    <source>
        <dbReference type="EMBL" id="ALD66864.1"/>
    </source>
</evidence>
<dbReference type="PATRIC" id="fig|362837.3.peg.974"/>
<dbReference type="OrthoDB" id="389314at2"/>
<protein>
    <recommendedName>
        <fullName evidence="1">GIY-YIG domain-containing protein</fullName>
    </recommendedName>
</protein>
<dbReference type="PROSITE" id="PS50164">
    <property type="entry name" value="GIY_YIG"/>
    <property type="match status" value="1"/>
</dbReference>
<evidence type="ECO:0000259" key="1">
    <source>
        <dbReference type="PROSITE" id="PS50164"/>
    </source>
</evidence>
<accession>A0A0M3SJJ9</accession>
<dbReference type="Proteomes" id="UP000063919">
    <property type="component" value="Chromosome"/>
</dbReference>
<dbReference type="SMART" id="SM00465">
    <property type="entry name" value="GIYc"/>
    <property type="match status" value="1"/>
</dbReference>
<dbReference type="STRING" id="362837.SCANT_v1c09580"/>
<gene>
    <name evidence="2" type="ORF">SCANT_v1c09580</name>
</gene>
<dbReference type="Gene3D" id="3.40.1440.10">
    <property type="entry name" value="GIY-YIG endonuclease"/>
    <property type="match status" value="1"/>
</dbReference>